<evidence type="ECO:0000256" key="1">
    <source>
        <dbReference type="SAM" id="MobiDB-lite"/>
    </source>
</evidence>
<feature type="region of interest" description="Disordered" evidence="1">
    <location>
        <begin position="520"/>
        <end position="591"/>
    </location>
</feature>
<dbReference type="AlphaFoldDB" id="A0A5M6BUX3"/>
<dbReference type="SUPFAM" id="SSF52113">
    <property type="entry name" value="BRCT domain"/>
    <property type="match status" value="1"/>
</dbReference>
<keyword evidence="3" id="KW-1185">Reference proteome</keyword>
<protein>
    <submittedName>
        <fullName evidence="2">Uncharacterized protein</fullName>
    </submittedName>
</protein>
<feature type="compositionally biased region" description="Basic and acidic residues" evidence="1">
    <location>
        <begin position="32"/>
        <end position="42"/>
    </location>
</feature>
<evidence type="ECO:0000313" key="2">
    <source>
        <dbReference type="EMBL" id="WWD20327.1"/>
    </source>
</evidence>
<feature type="compositionally biased region" description="Polar residues" evidence="1">
    <location>
        <begin position="1029"/>
        <end position="1041"/>
    </location>
</feature>
<proteinExistence type="predicted"/>
<feature type="compositionally biased region" description="Low complexity" evidence="1">
    <location>
        <begin position="978"/>
        <end position="998"/>
    </location>
</feature>
<organism evidence="2 3">
    <name type="scientific">Kwoniella shandongensis</name>
    <dbReference type="NCBI Taxonomy" id="1734106"/>
    <lineage>
        <taxon>Eukaryota</taxon>
        <taxon>Fungi</taxon>
        <taxon>Dikarya</taxon>
        <taxon>Basidiomycota</taxon>
        <taxon>Agaricomycotina</taxon>
        <taxon>Tremellomycetes</taxon>
        <taxon>Tremellales</taxon>
        <taxon>Cryptococcaceae</taxon>
        <taxon>Kwoniella</taxon>
    </lineage>
</organism>
<dbReference type="EMBL" id="CP144058">
    <property type="protein sequence ID" value="WWD20327.1"/>
    <property type="molecule type" value="Genomic_DNA"/>
</dbReference>
<feature type="compositionally biased region" description="Basic and acidic residues" evidence="1">
    <location>
        <begin position="163"/>
        <end position="178"/>
    </location>
</feature>
<evidence type="ECO:0000313" key="3">
    <source>
        <dbReference type="Proteomes" id="UP000322225"/>
    </source>
</evidence>
<dbReference type="Proteomes" id="UP000322225">
    <property type="component" value="Chromosome 8"/>
</dbReference>
<dbReference type="GeneID" id="43592178"/>
<dbReference type="PROSITE" id="PS50172">
    <property type="entry name" value="BRCT"/>
    <property type="match status" value="2"/>
</dbReference>
<feature type="compositionally biased region" description="Acidic residues" evidence="1">
    <location>
        <begin position="521"/>
        <end position="531"/>
    </location>
</feature>
<name>A0A5M6BUX3_9TREE</name>
<feature type="compositionally biased region" description="Low complexity" evidence="1">
    <location>
        <begin position="20"/>
        <end position="31"/>
    </location>
</feature>
<feature type="compositionally biased region" description="Low complexity" evidence="1">
    <location>
        <begin position="201"/>
        <end position="211"/>
    </location>
</feature>
<feature type="compositionally biased region" description="Basic and acidic residues" evidence="1">
    <location>
        <begin position="469"/>
        <end position="480"/>
    </location>
</feature>
<reference evidence="2" key="2">
    <citation type="submission" date="2024-01" db="EMBL/GenBank/DDBJ databases">
        <title>Comparative genomics of Cryptococcus and Kwoniella reveals pathogenesis evolution and contrasting modes of karyotype evolution via chromosome fusion or intercentromeric recombination.</title>
        <authorList>
            <person name="Coelho M.A."/>
            <person name="David-Palma M."/>
            <person name="Shea T."/>
            <person name="Bowers K."/>
            <person name="McGinley-Smith S."/>
            <person name="Mohammad A.W."/>
            <person name="Gnirke A."/>
            <person name="Yurkov A.M."/>
            <person name="Nowrousian M."/>
            <person name="Sun S."/>
            <person name="Cuomo C.A."/>
            <person name="Heitman J."/>
        </authorList>
    </citation>
    <scope>NUCLEOTIDE SEQUENCE</scope>
    <source>
        <strain evidence="2">CBS 12478</strain>
    </source>
</reference>
<dbReference type="InterPro" id="IPR001357">
    <property type="entry name" value="BRCT_dom"/>
</dbReference>
<feature type="region of interest" description="Disordered" evidence="1">
    <location>
        <begin position="1"/>
        <end position="244"/>
    </location>
</feature>
<feature type="compositionally biased region" description="Polar residues" evidence="1">
    <location>
        <begin position="43"/>
        <end position="53"/>
    </location>
</feature>
<dbReference type="InterPro" id="IPR036420">
    <property type="entry name" value="BRCT_dom_sf"/>
</dbReference>
<feature type="compositionally biased region" description="Polar residues" evidence="1">
    <location>
        <begin position="1"/>
        <end position="19"/>
    </location>
</feature>
<dbReference type="Gene3D" id="3.40.50.10190">
    <property type="entry name" value="BRCT domain"/>
    <property type="match status" value="1"/>
</dbReference>
<feature type="compositionally biased region" description="Basic residues" evidence="1">
    <location>
        <begin position="75"/>
        <end position="90"/>
    </location>
</feature>
<feature type="compositionally biased region" description="Acidic residues" evidence="1">
    <location>
        <begin position="486"/>
        <end position="497"/>
    </location>
</feature>
<feature type="compositionally biased region" description="Basic and acidic residues" evidence="1">
    <location>
        <begin position="91"/>
        <end position="101"/>
    </location>
</feature>
<gene>
    <name evidence="2" type="ORF">CI109_104803</name>
</gene>
<accession>A0A5M6BUX3</accession>
<sequence length="1122" mass="125647">MSPSAKRTKTEPSSGVNRKSVQSTSSSARTTTTREQKPKIKQENASASTSPTVRTASGCTSTRTRTRTKLTASQKKSRAKQRANKKKNREKARARLTEFQRRQLAQGLPVTKAKWQLTPKEKAERRKKYKEEHIKRADEIRKTDPTYETKKERGWRQAAENSKLGREKRAAERLERANGRHPVTVEISDEESVFSDDYETSESSYQPSLESSRSDTASEPESDQEVEVIGTPPNPSPIQEVEDRETSPLVGLLLRSPSVINMIAMSEIIEPEAGPSNPRSVYQVHYPIGGDSYENDGYGIWFDQDAEDGLQIWVDPALKDRQSLLAKIQGEGGQISPDHTQPTTQLLILSPGSNYVFDRYCHPEWLSSSDLRRYRKRQRMSKPEETEEEPWQSKVILKDPWVEACVKAGRFLGERDHWGGCRVGGPPRDVMISTDDAQNGDQDGEREVHAGGQDPGSNPQPENDEEREGPDAEPPRDQHPQHTTADDEPMELDETEEPPPAADAFVTVIESVHVPAKELDVIEIPDDDSEAEVSRPASVMYVDSEATDDETWSSNHNEGDRETSTSQSPPSRESDLQLAEPPSKEPTPDPATMFKGLTFWVDPSYTDRLALIRKIKGAGGTLCAEYGEATHVLIYNFKSAEWAPIVESLRKEGVWCLHLQWASKSLAAGHTLAAQEFCVPGGDLNGDKDDRETGNKSFSPLCARGKPYLSADEMAAIFKRRNKLWPEKLGWGSFLAKQYGVYSAKRWGALYHAWQERTGRFAHLVSSSIRPNSDVSNVKMDKCAVSPNEPPTSPSRGGQKSSFSIAQTIAILQTRATLVEAGVSRRRLGEDLNREYPMYSSGTWSNWYHEWETDTGRFASIPKAYRVSSITTKRSREKSQTPVLSDSTPMSLDPTSPSKSIPNPVSKTNRFEVDELDRIFAKEWPRFVEDKVNYTDTGCYLAGVYGVYTHPTWSLYFSDWRKSRGRFAGREEPRLAGTSSSNRSSATAPTATSLAPHSVSGGKMECEPSQIETKQSSTDVTMDTLPMAQPSSDPTRGQSETHMQDGPLDFTRDELWTMARYLVDKGHNVGYLKPETWEDLAKTHPARNATAYASLYRRRIMQVGAYMNKIRDEAKLDDDGEK</sequence>
<dbReference type="OrthoDB" id="2575354at2759"/>
<feature type="region of interest" description="Disordered" evidence="1">
    <location>
        <begin position="971"/>
        <end position="1047"/>
    </location>
</feature>
<feature type="compositionally biased region" description="Acidic residues" evidence="1">
    <location>
        <begin position="187"/>
        <end position="200"/>
    </location>
</feature>
<feature type="compositionally biased region" description="Low complexity" evidence="1">
    <location>
        <begin position="54"/>
        <end position="74"/>
    </location>
</feature>
<feature type="compositionally biased region" description="Polar residues" evidence="1">
    <location>
        <begin position="1010"/>
        <end position="1021"/>
    </location>
</feature>
<feature type="region of interest" description="Disordered" evidence="1">
    <location>
        <begin position="870"/>
        <end position="906"/>
    </location>
</feature>
<feature type="region of interest" description="Disordered" evidence="1">
    <location>
        <begin position="416"/>
        <end position="502"/>
    </location>
</feature>
<dbReference type="KEGG" id="ksn:43592178"/>
<feature type="compositionally biased region" description="Polar residues" evidence="1">
    <location>
        <begin position="880"/>
        <end position="906"/>
    </location>
</feature>
<dbReference type="RefSeq" id="XP_031857727.1">
    <property type="nucleotide sequence ID" value="XM_032008006.1"/>
</dbReference>
<reference evidence="2" key="1">
    <citation type="submission" date="2017-08" db="EMBL/GenBank/DDBJ databases">
        <authorList>
            <person name="Cuomo C."/>
            <person name="Billmyre B."/>
            <person name="Heitman J."/>
        </authorList>
    </citation>
    <scope>NUCLEOTIDE SEQUENCE</scope>
    <source>
        <strain evidence="2">CBS 12478</strain>
    </source>
</reference>
<feature type="compositionally biased region" description="Basic and acidic residues" evidence="1">
    <location>
        <begin position="119"/>
        <end position="155"/>
    </location>
</feature>